<accession>A0A1H9JQX3</accession>
<gene>
    <name evidence="1" type="ORF">SAMN04488023_10233</name>
</gene>
<dbReference type="OrthoDB" id="745612at2"/>
<evidence type="ECO:0000313" key="2">
    <source>
        <dbReference type="Proteomes" id="UP000199572"/>
    </source>
</evidence>
<keyword evidence="2" id="KW-1185">Reference proteome</keyword>
<proteinExistence type="predicted"/>
<reference evidence="1 2" key="1">
    <citation type="submission" date="2016-10" db="EMBL/GenBank/DDBJ databases">
        <authorList>
            <person name="de Groot N.N."/>
        </authorList>
    </citation>
    <scope>NUCLEOTIDE SEQUENCE [LARGE SCALE GENOMIC DNA]</scope>
    <source>
        <strain evidence="1 2">DSM 18610</strain>
    </source>
</reference>
<protein>
    <submittedName>
        <fullName evidence="1">Uncharacterized protein</fullName>
    </submittedName>
</protein>
<dbReference type="AlphaFoldDB" id="A0A1H9JQX3"/>
<name>A0A1H9JQX3_9SPHI</name>
<evidence type="ECO:0000313" key="1">
    <source>
        <dbReference type="EMBL" id="SEQ89246.1"/>
    </source>
</evidence>
<sequence>MKTLLLTIRHFLPYPRNIAAIFLLFCTINAHSQTEKLYSCISDNGEASITLNIEGIDVDITNGRIHVYPKRNTDVGYITSNFYPEIKGNISAIGNTTISYVTSNFYPEIHGKISAIGNTSITYYTGNFYPEIKGKLKSVGSVTFEYYTGDFYPEIKGKVKSIGAQTITYYTGDFYPELKGKVKAISEG</sequence>
<dbReference type="STRING" id="390241.SAMN04488023_10233"/>
<organism evidence="1 2">
    <name type="scientific">Pedobacter rhizosphaerae</name>
    <dbReference type="NCBI Taxonomy" id="390241"/>
    <lineage>
        <taxon>Bacteria</taxon>
        <taxon>Pseudomonadati</taxon>
        <taxon>Bacteroidota</taxon>
        <taxon>Sphingobacteriia</taxon>
        <taxon>Sphingobacteriales</taxon>
        <taxon>Sphingobacteriaceae</taxon>
        <taxon>Pedobacter</taxon>
    </lineage>
</organism>
<dbReference type="RefSeq" id="WP_139180109.1">
    <property type="nucleotide sequence ID" value="NZ_FOGG01000002.1"/>
</dbReference>
<dbReference type="EMBL" id="FOGG01000002">
    <property type="protein sequence ID" value="SEQ89246.1"/>
    <property type="molecule type" value="Genomic_DNA"/>
</dbReference>
<dbReference type="Proteomes" id="UP000199572">
    <property type="component" value="Unassembled WGS sequence"/>
</dbReference>